<dbReference type="EMBL" id="AP022612">
    <property type="protein sequence ID" value="BBZ34875.1"/>
    <property type="molecule type" value="Genomic_DNA"/>
</dbReference>
<keyword evidence="2" id="KW-0808">Transferase</keyword>
<evidence type="ECO:0000256" key="1">
    <source>
        <dbReference type="ARBA" id="ARBA00022676"/>
    </source>
</evidence>
<dbReference type="Pfam" id="PF03808">
    <property type="entry name" value="Glyco_tran_WecG"/>
    <property type="match status" value="1"/>
</dbReference>
<dbReference type="NCBIfam" id="TIGR00696">
    <property type="entry name" value="wecG_tagA_cpsF"/>
    <property type="match status" value="1"/>
</dbReference>
<dbReference type="Proteomes" id="UP000466931">
    <property type="component" value="Chromosome"/>
</dbReference>
<evidence type="ECO:0008006" key="5">
    <source>
        <dbReference type="Google" id="ProtNLM"/>
    </source>
</evidence>
<gene>
    <name evidence="3" type="ORF">MCNF_34800</name>
</gene>
<sequence>MWPRLVVGRVAVDLMDTDMALSLIMGAVSSPRPLAVASANLDHIYHFSGQGLGFTSSGPAAPGESLQWLTLLDGMPLVRKANSLSGRQWPRLAGSDLIALILERAGLVGAQVGFLGGMPETHRQLREELAVHHARVHVAGTWAPSRAELTDPQSSQGIAAEIRAAGVDILVVGLGKPLQENWISAYGPQSGADVLLAFGAVVDFLAGRIRRAPDVVAELGVEWAWRLMLEPRRLSRRYLVQGPRALLELRRNAVVVDGAL</sequence>
<name>A0A7I7XZR3_9MYCO</name>
<organism evidence="3 4">
    <name type="scientific">Mycolicibacterium confluentis</name>
    <dbReference type="NCBI Taxonomy" id="28047"/>
    <lineage>
        <taxon>Bacteria</taxon>
        <taxon>Bacillati</taxon>
        <taxon>Actinomycetota</taxon>
        <taxon>Actinomycetes</taxon>
        <taxon>Mycobacteriales</taxon>
        <taxon>Mycobacteriaceae</taxon>
        <taxon>Mycolicibacterium</taxon>
    </lineage>
</organism>
<evidence type="ECO:0000256" key="2">
    <source>
        <dbReference type="ARBA" id="ARBA00022679"/>
    </source>
</evidence>
<dbReference type="PANTHER" id="PTHR34136">
    <property type="match status" value="1"/>
</dbReference>
<evidence type="ECO:0000313" key="3">
    <source>
        <dbReference type="EMBL" id="BBZ34875.1"/>
    </source>
</evidence>
<protein>
    <recommendedName>
        <fullName evidence="5">UDP-N-acetyl-D-mannosaminuronic acid transferase</fullName>
    </recommendedName>
</protein>
<reference evidence="3" key="2">
    <citation type="submission" date="2020-02" db="EMBL/GenBank/DDBJ databases">
        <authorList>
            <person name="Matsumoto Y."/>
            <person name="Motooka D."/>
            <person name="Nakamura S."/>
        </authorList>
    </citation>
    <scope>NUCLEOTIDE SEQUENCE</scope>
    <source>
        <strain evidence="3">JCM 13671</strain>
    </source>
</reference>
<dbReference type="InterPro" id="IPR004629">
    <property type="entry name" value="WecG_TagA_CpsF"/>
</dbReference>
<dbReference type="AlphaFoldDB" id="A0A7I7XZR3"/>
<reference evidence="3" key="1">
    <citation type="journal article" date="2019" name="Emerg. Microbes Infect.">
        <title>Comprehensive subspecies identification of 175 nontuberculous mycobacteria species based on 7547 genomic profiles.</title>
        <authorList>
            <person name="Matsumoto Y."/>
            <person name="Kinjo T."/>
            <person name="Motooka D."/>
            <person name="Nabeya D."/>
            <person name="Jung N."/>
            <person name="Uechi K."/>
            <person name="Horii T."/>
            <person name="Iida T."/>
            <person name="Fujita J."/>
            <person name="Nakamura S."/>
        </authorList>
    </citation>
    <scope>NUCLEOTIDE SEQUENCE [LARGE SCALE GENOMIC DNA]</scope>
    <source>
        <strain evidence="3">JCM 13671</strain>
    </source>
</reference>
<keyword evidence="1" id="KW-0328">Glycosyltransferase</keyword>
<dbReference type="GO" id="GO:0016758">
    <property type="term" value="F:hexosyltransferase activity"/>
    <property type="evidence" value="ECO:0007669"/>
    <property type="project" value="TreeGrafter"/>
</dbReference>
<dbReference type="CDD" id="cd06533">
    <property type="entry name" value="Glyco_transf_WecG_TagA"/>
    <property type="match status" value="1"/>
</dbReference>
<evidence type="ECO:0000313" key="4">
    <source>
        <dbReference type="Proteomes" id="UP000466931"/>
    </source>
</evidence>
<dbReference type="PANTHER" id="PTHR34136:SF1">
    <property type="entry name" value="UDP-N-ACETYL-D-MANNOSAMINURONIC ACID TRANSFERASE"/>
    <property type="match status" value="1"/>
</dbReference>
<accession>A0A7I7XZR3</accession>
<keyword evidence="4" id="KW-1185">Reference proteome</keyword>
<proteinExistence type="predicted"/>